<dbReference type="SMART" id="SM01234">
    <property type="entry name" value="Haemolytic"/>
    <property type="match status" value="1"/>
</dbReference>
<evidence type="ECO:0000313" key="4">
    <source>
        <dbReference type="Proteomes" id="UP000285295"/>
    </source>
</evidence>
<dbReference type="InterPro" id="IPR002696">
    <property type="entry name" value="Membr_insert_effic_factor_YidD"/>
</dbReference>
<organism evidence="3 4">
    <name type="scientific">Paenirhodobacter populi</name>
    <dbReference type="NCBI Taxonomy" id="2306993"/>
    <lineage>
        <taxon>Bacteria</taxon>
        <taxon>Pseudomonadati</taxon>
        <taxon>Pseudomonadota</taxon>
        <taxon>Alphaproteobacteria</taxon>
        <taxon>Rhodobacterales</taxon>
        <taxon>Rhodobacter group</taxon>
        <taxon>Paenirhodobacter</taxon>
    </lineage>
</organism>
<evidence type="ECO:0000313" key="3">
    <source>
        <dbReference type="EMBL" id="RWR27377.1"/>
    </source>
</evidence>
<dbReference type="RefSeq" id="WP_128238274.1">
    <property type="nucleotide sequence ID" value="NZ_SAUX01000022.1"/>
</dbReference>
<feature type="compositionally biased region" description="Basic and acidic residues" evidence="2">
    <location>
        <begin position="74"/>
        <end position="83"/>
    </location>
</feature>
<sequence length="83" mass="9042">MIAIVRAYQLGLSPWFGHTCRFQPICSAYAIEAIRHHGPTKGGAMAAWRLARCNRFGGSGYDPVPSNTPVPANEKTDDPHHPA</sequence>
<dbReference type="Proteomes" id="UP000285295">
    <property type="component" value="Unassembled WGS sequence"/>
</dbReference>
<protein>
    <recommendedName>
        <fullName evidence="1">Putative membrane protein insertion efficiency factor</fullName>
    </recommendedName>
</protein>
<dbReference type="EMBL" id="SAUX01000022">
    <property type="protein sequence ID" value="RWR27377.1"/>
    <property type="molecule type" value="Genomic_DNA"/>
</dbReference>
<dbReference type="HAMAP" id="MF_00386">
    <property type="entry name" value="UPF0161_YidD"/>
    <property type="match status" value="1"/>
</dbReference>
<dbReference type="PANTHER" id="PTHR33383:SF1">
    <property type="entry name" value="MEMBRANE PROTEIN INSERTION EFFICIENCY FACTOR-RELATED"/>
    <property type="match status" value="1"/>
</dbReference>
<gene>
    <name evidence="3" type="primary">yidD</name>
    <name evidence="3" type="ORF">D2T31_17170</name>
</gene>
<evidence type="ECO:0000256" key="1">
    <source>
        <dbReference type="HAMAP-Rule" id="MF_00386"/>
    </source>
</evidence>
<dbReference type="AlphaFoldDB" id="A0A443K3N3"/>
<dbReference type="GO" id="GO:0005886">
    <property type="term" value="C:plasma membrane"/>
    <property type="evidence" value="ECO:0007669"/>
    <property type="project" value="UniProtKB-SubCell"/>
</dbReference>
<dbReference type="Pfam" id="PF01809">
    <property type="entry name" value="YidD"/>
    <property type="match status" value="1"/>
</dbReference>
<reference evidence="3 4" key="2">
    <citation type="submission" date="2019-01" db="EMBL/GenBank/DDBJ databases">
        <authorList>
            <person name="Li Y."/>
        </authorList>
    </citation>
    <scope>NUCLEOTIDE SEQUENCE [LARGE SCALE GENOMIC DNA]</scope>
    <source>
        <strain evidence="3 4">D19-10-3-21</strain>
    </source>
</reference>
<reference evidence="3 4" key="1">
    <citation type="submission" date="2019-01" db="EMBL/GenBank/DDBJ databases">
        <title>Sinorhodobacter populi sp. nov. isolated from the symptomatic bark tissue of Populus euramericana canker.</title>
        <authorList>
            <person name="Xu G."/>
        </authorList>
    </citation>
    <scope>NUCLEOTIDE SEQUENCE [LARGE SCALE GENOMIC DNA]</scope>
    <source>
        <strain evidence="3 4">D19-10-3-21</strain>
    </source>
</reference>
<proteinExistence type="inferred from homology"/>
<keyword evidence="1" id="KW-1003">Cell membrane</keyword>
<name>A0A443K3N3_9RHOB</name>
<comment type="subcellular location">
    <subcellularLocation>
        <location evidence="1">Cell membrane</location>
        <topology evidence="1">Peripheral membrane protein</topology>
        <orientation evidence="1">Cytoplasmic side</orientation>
    </subcellularLocation>
</comment>
<dbReference type="NCBIfam" id="TIGR00278">
    <property type="entry name" value="membrane protein insertion efficiency factor YidD"/>
    <property type="match status" value="1"/>
</dbReference>
<comment type="function">
    <text evidence="1">Could be involved in insertion of integral membrane proteins into the membrane.</text>
</comment>
<comment type="caution">
    <text evidence="3">The sequence shown here is derived from an EMBL/GenBank/DDBJ whole genome shotgun (WGS) entry which is preliminary data.</text>
</comment>
<accession>A0A443K3N3</accession>
<dbReference type="PANTHER" id="PTHR33383">
    <property type="entry name" value="MEMBRANE PROTEIN INSERTION EFFICIENCY FACTOR-RELATED"/>
    <property type="match status" value="1"/>
</dbReference>
<comment type="similarity">
    <text evidence="1">Belongs to the UPF0161 family.</text>
</comment>
<dbReference type="OrthoDB" id="9801753at2"/>
<keyword evidence="1" id="KW-0472">Membrane</keyword>
<evidence type="ECO:0000256" key="2">
    <source>
        <dbReference type="SAM" id="MobiDB-lite"/>
    </source>
</evidence>
<feature type="region of interest" description="Disordered" evidence="2">
    <location>
        <begin position="60"/>
        <end position="83"/>
    </location>
</feature>